<dbReference type="Proteomes" id="UP001501020">
    <property type="component" value="Unassembled WGS sequence"/>
</dbReference>
<evidence type="ECO:0000259" key="1">
    <source>
        <dbReference type="PROSITE" id="PS51186"/>
    </source>
</evidence>
<proteinExistence type="predicted"/>
<dbReference type="SUPFAM" id="SSF55729">
    <property type="entry name" value="Acyl-CoA N-acyltransferases (Nat)"/>
    <property type="match status" value="1"/>
</dbReference>
<gene>
    <name evidence="2" type="ORF">GCM10009727_81560</name>
</gene>
<evidence type="ECO:0000313" key="3">
    <source>
        <dbReference type="Proteomes" id="UP001501020"/>
    </source>
</evidence>
<dbReference type="PANTHER" id="PTHR43792">
    <property type="entry name" value="GNAT FAMILY, PUTATIVE (AFU_ORTHOLOGUE AFUA_3G00765)-RELATED-RELATED"/>
    <property type="match status" value="1"/>
</dbReference>
<keyword evidence="3" id="KW-1185">Reference proteome</keyword>
<reference evidence="2 3" key="1">
    <citation type="journal article" date="2019" name="Int. J. Syst. Evol. Microbiol.">
        <title>The Global Catalogue of Microorganisms (GCM) 10K type strain sequencing project: providing services to taxonomists for standard genome sequencing and annotation.</title>
        <authorList>
            <consortium name="The Broad Institute Genomics Platform"/>
            <consortium name="The Broad Institute Genome Sequencing Center for Infectious Disease"/>
            <person name="Wu L."/>
            <person name="Ma J."/>
        </authorList>
    </citation>
    <scope>NUCLEOTIDE SEQUENCE [LARGE SCALE GENOMIC DNA]</scope>
    <source>
        <strain evidence="2 3">JCM 13850</strain>
    </source>
</reference>
<protein>
    <recommendedName>
        <fullName evidence="1">N-acetyltransferase domain-containing protein</fullName>
    </recommendedName>
</protein>
<evidence type="ECO:0000313" key="2">
    <source>
        <dbReference type="EMBL" id="GAA2164264.1"/>
    </source>
</evidence>
<dbReference type="Pfam" id="PF13302">
    <property type="entry name" value="Acetyltransf_3"/>
    <property type="match status" value="1"/>
</dbReference>
<organism evidence="2 3">
    <name type="scientific">Actinomadura napierensis</name>
    <dbReference type="NCBI Taxonomy" id="267854"/>
    <lineage>
        <taxon>Bacteria</taxon>
        <taxon>Bacillati</taxon>
        <taxon>Actinomycetota</taxon>
        <taxon>Actinomycetes</taxon>
        <taxon>Streptosporangiales</taxon>
        <taxon>Thermomonosporaceae</taxon>
        <taxon>Actinomadura</taxon>
    </lineage>
</organism>
<dbReference type="PANTHER" id="PTHR43792:SF16">
    <property type="entry name" value="N-ACETYLTRANSFERASE DOMAIN-CONTAINING PROTEIN"/>
    <property type="match status" value="1"/>
</dbReference>
<dbReference type="PROSITE" id="PS51186">
    <property type="entry name" value="GNAT"/>
    <property type="match status" value="1"/>
</dbReference>
<dbReference type="InterPro" id="IPR016181">
    <property type="entry name" value="Acyl_CoA_acyltransferase"/>
</dbReference>
<dbReference type="Gene3D" id="3.40.630.30">
    <property type="match status" value="1"/>
</dbReference>
<accession>A0ABN3AET1</accession>
<dbReference type="EMBL" id="BAAAMR010000118">
    <property type="protein sequence ID" value="GAA2164264.1"/>
    <property type="molecule type" value="Genomic_DNA"/>
</dbReference>
<dbReference type="InterPro" id="IPR051531">
    <property type="entry name" value="N-acetyltransferase"/>
</dbReference>
<dbReference type="RefSeq" id="WP_344280804.1">
    <property type="nucleotide sequence ID" value="NZ_BAAAMR010000118.1"/>
</dbReference>
<dbReference type="InterPro" id="IPR000182">
    <property type="entry name" value="GNAT_dom"/>
</dbReference>
<name>A0ABN3AET1_9ACTN</name>
<sequence>MDETPSPSGLHGNGLVLREWADDDLDVLVALLDDPAVANRTPLASPFDRPAARRYLDQARGAIGKGERVQLAITTDGFEAKGEIRLDLSLGTISYVVGAKHRGQRLASRALQLMTEYAHARAGLPQTLLEIEPDNDPSIAVARAAGYRPTDAPVTVVRGERRTFTLFTWAHTAP</sequence>
<feature type="domain" description="N-acetyltransferase" evidence="1">
    <location>
        <begin position="15"/>
        <end position="174"/>
    </location>
</feature>
<comment type="caution">
    <text evidence="2">The sequence shown here is derived from an EMBL/GenBank/DDBJ whole genome shotgun (WGS) entry which is preliminary data.</text>
</comment>